<keyword evidence="2" id="KW-0433">Leucine-rich repeat</keyword>
<evidence type="ECO:0000256" key="2">
    <source>
        <dbReference type="ARBA" id="ARBA00022614"/>
    </source>
</evidence>
<dbReference type="Proteomes" id="UP000031575">
    <property type="component" value="Unassembled WGS sequence"/>
</dbReference>
<dbReference type="GO" id="GO:0005634">
    <property type="term" value="C:nucleus"/>
    <property type="evidence" value="ECO:0007669"/>
    <property type="project" value="TreeGrafter"/>
</dbReference>
<dbReference type="SUPFAM" id="SSF52047">
    <property type="entry name" value="RNI-like"/>
    <property type="match status" value="1"/>
</dbReference>
<keyword evidence="3" id="KW-0677">Repeat</keyword>
<feature type="compositionally biased region" description="Low complexity" evidence="4">
    <location>
        <begin position="59"/>
        <end position="107"/>
    </location>
</feature>
<dbReference type="GO" id="GO:0031267">
    <property type="term" value="F:small GTPase binding"/>
    <property type="evidence" value="ECO:0007669"/>
    <property type="project" value="TreeGrafter"/>
</dbReference>
<dbReference type="OrthoDB" id="8436363at2759"/>
<feature type="compositionally biased region" description="Basic and acidic residues" evidence="4">
    <location>
        <begin position="273"/>
        <end position="282"/>
    </location>
</feature>
<reference evidence="5 6" key="1">
    <citation type="journal article" date="2014" name="BMC Genomics">
        <title>Comparative genomics of the major fungal agents of human and animal Sporotrichosis: Sporothrix schenckii and Sporothrix brasiliensis.</title>
        <authorList>
            <person name="Teixeira M.M."/>
            <person name="de Almeida L.G."/>
            <person name="Kubitschek-Barreira P."/>
            <person name="Alves F.L."/>
            <person name="Kioshima E.S."/>
            <person name="Abadio A.K."/>
            <person name="Fernandes L."/>
            <person name="Derengowski L.S."/>
            <person name="Ferreira K.S."/>
            <person name="Souza R.C."/>
            <person name="Ruiz J.C."/>
            <person name="de Andrade N.C."/>
            <person name="Paes H.C."/>
            <person name="Nicola A.M."/>
            <person name="Albuquerque P."/>
            <person name="Gerber A.L."/>
            <person name="Martins V.P."/>
            <person name="Peconick L.D."/>
            <person name="Neto A.V."/>
            <person name="Chaucanez C.B."/>
            <person name="Silva P.A."/>
            <person name="Cunha O.L."/>
            <person name="de Oliveira F.F."/>
            <person name="dos Santos T.C."/>
            <person name="Barros A.L."/>
            <person name="Soares M.A."/>
            <person name="de Oliveira L.M."/>
            <person name="Marini M.M."/>
            <person name="Villalobos-Duno H."/>
            <person name="Cunha M.M."/>
            <person name="de Hoog S."/>
            <person name="da Silveira J.F."/>
            <person name="Henrissat B."/>
            <person name="Nino-Vega G.A."/>
            <person name="Cisalpino P.S."/>
            <person name="Mora-Montes H.M."/>
            <person name="Almeida S.R."/>
            <person name="Stajich J.E."/>
            <person name="Lopes-Bezerra L.M."/>
            <person name="Vasconcelos A.T."/>
            <person name="Felipe M.S."/>
        </authorList>
    </citation>
    <scope>NUCLEOTIDE SEQUENCE [LARGE SCALE GENOMIC DNA]</scope>
    <source>
        <strain evidence="5 6">5110</strain>
    </source>
</reference>
<dbReference type="PANTHER" id="PTHR24113">
    <property type="entry name" value="RAN GTPASE-ACTIVATING PROTEIN 1"/>
    <property type="match status" value="1"/>
</dbReference>
<gene>
    <name evidence="5" type="ORF">SPBR_05500</name>
</gene>
<dbReference type="EMBL" id="AWTV01000004">
    <property type="protein sequence ID" value="KIH94428.1"/>
    <property type="molecule type" value="Genomic_DNA"/>
</dbReference>
<sequence>MNSSTMEHIHGVDVSWMTHGAPKVTNSVLLFLDGNAPKPTSRRRNTLQSQSAPPPQSPATPAAGAPTASSPRAMPSSSPAPIPIANAAGSPPTQQLSSSLPATSSSPRGRRPSWFSNISSKFSTNPGSSPPQATNTSPKQAELSVPRPNVAKNAVLQHAAKYEGEGPYTPAPPKSSGQAGLLHVFRRLSTSTSNTGPSVKGNHGLVERRILNVDHNRERCRLQALNQAKLRRVAFCVDVEIAPMPKYLDLDLAAKQAAATVGPVPADKSQKRKSIEKSEGDALKHARALLPEDPNEQSQPNAVNAASSLVVAATAASNPVVSSTKLTPIPEKAASASPTPAATATATAPSNASAQAAAPPVPAKNDTNSAASPNSSPPSPPSTSADAQTSGAPADPNRKKEKKKRSEEERKLRKERKRRQAEANGMIPMEIYLDSDDSDNTTGKKSTPSTAPATPRTQLAPTTNPVRIYRRCCQLRETPILKKVTEQLADPAVFSSEEGIVSKLDLTGYWLQLADLVTLGDFLAVVPIREVILENCGLNDEGLRVILAGLLAARKPQKKHIHLHHFHRHLHNNGASHEGQTVPVTAAVSNGENHQGGFVERLVLKNNKIGVEGWKHVCLFIYMCRSLKAFDLSNVVFPHVLVNSKASHASQTPDAKSAAQQAPAKQQFDVCQLLSTSIAERLGGSTLELLNFGDTGLSSEQLGWIVDGIIQSGTKRLGLAHNDLDDAGVQHVARYLASGRCEGLDLGGNDLRDRLEKLADAAAINDSLWALSLADCNLTPSSLFKLLPKLVDLPNFRFIDLSHNHDLFEIRPSVTALLRRYLPMMASLKRLHLADVAMTSEQAIAIAEVLPEVKELAHLNIQQNPELIKLADARTEEAQEKACALYASFLAATRLSKSIVAVDMPVPTAESTEIVRAMAKHVLAYCLRNVDRVTLGNPAALVLLGNAKSVPPVAELPEAVSSDSVSSKTSLSKGDADYPDVLQHLVGHDAAIVEEDDDIGAAPDDDYVIGGTGVAQALECCLKNRNPELTDGALGTGVMHEGDIAFMEAAGSGLPGPGKAKDMSKHLLQSARKIRLRLQPALQKARSMSAVDNQAYQRLLFLDNTLDGIIKRFEDEFPETRVSIDSGVSLSQPAVDANANGRPHASSMDSGSAEADVEGDTAAVFLSDGEDETDILPSRLSRSNSIMSLSSKGLTNEEGRVLRAGHRFRSGWFKHYNLLSGIDEIGTDPAHKRVLYELINEMNDAGINNKLAEKGIVRLFKEDREELLQILKEQDPEHWERFIESQEKARANLKIELGGSGSNGVDGVNGVNGVNGVSEPNGPNGQGGGGTSALTSALRAAAAEGNESAIVDD</sequence>
<feature type="compositionally biased region" description="Low complexity" evidence="4">
    <location>
        <begin position="333"/>
        <end position="358"/>
    </location>
</feature>
<comment type="caution">
    <text evidence="5">The sequence shown here is derived from an EMBL/GenBank/DDBJ whole genome shotgun (WGS) entry which is preliminary data.</text>
</comment>
<evidence type="ECO:0000313" key="5">
    <source>
        <dbReference type="EMBL" id="KIH94428.1"/>
    </source>
</evidence>
<dbReference type="GO" id="GO:0005096">
    <property type="term" value="F:GTPase activator activity"/>
    <property type="evidence" value="ECO:0007669"/>
    <property type="project" value="UniProtKB-KW"/>
</dbReference>
<evidence type="ECO:0000313" key="6">
    <source>
        <dbReference type="Proteomes" id="UP000031575"/>
    </source>
</evidence>
<evidence type="ECO:0000256" key="1">
    <source>
        <dbReference type="ARBA" id="ARBA00022468"/>
    </source>
</evidence>
<evidence type="ECO:0000256" key="4">
    <source>
        <dbReference type="SAM" id="MobiDB-lite"/>
    </source>
</evidence>
<dbReference type="PANTHER" id="PTHR24113:SF12">
    <property type="entry name" value="RAN GTPASE-ACTIVATING PROTEIN 1"/>
    <property type="match status" value="1"/>
</dbReference>
<feature type="region of interest" description="Disordered" evidence="4">
    <location>
        <begin position="1133"/>
        <end position="1154"/>
    </location>
</feature>
<evidence type="ECO:0000256" key="3">
    <source>
        <dbReference type="ARBA" id="ARBA00022737"/>
    </source>
</evidence>
<dbReference type="InterPro" id="IPR032675">
    <property type="entry name" value="LRR_dom_sf"/>
</dbReference>
<dbReference type="GeneID" id="63678685"/>
<protein>
    <submittedName>
        <fullName evidence="5">Cell wall biogenesis protein</fullName>
    </submittedName>
</protein>
<dbReference type="VEuPathDB" id="FungiDB:SPBR_05500"/>
<dbReference type="GO" id="GO:0048471">
    <property type="term" value="C:perinuclear region of cytoplasm"/>
    <property type="evidence" value="ECO:0007669"/>
    <property type="project" value="TreeGrafter"/>
</dbReference>
<keyword evidence="6" id="KW-1185">Reference proteome</keyword>
<dbReference type="Gene3D" id="3.80.10.10">
    <property type="entry name" value="Ribonuclease Inhibitor"/>
    <property type="match status" value="2"/>
</dbReference>
<feature type="compositionally biased region" description="Low complexity" evidence="4">
    <location>
        <begin position="1314"/>
        <end position="1323"/>
    </location>
</feature>
<keyword evidence="1" id="KW-0343">GTPase activation</keyword>
<feature type="compositionally biased region" description="Polar residues" evidence="4">
    <location>
        <begin position="114"/>
        <end position="139"/>
    </location>
</feature>
<feature type="compositionally biased region" description="Low complexity" evidence="4">
    <location>
        <begin position="1332"/>
        <end position="1343"/>
    </location>
</feature>
<dbReference type="HOGENOM" id="CLU_004016_0_0_1"/>
<organism evidence="5 6">
    <name type="scientific">Sporothrix brasiliensis 5110</name>
    <dbReference type="NCBI Taxonomy" id="1398154"/>
    <lineage>
        <taxon>Eukaryota</taxon>
        <taxon>Fungi</taxon>
        <taxon>Dikarya</taxon>
        <taxon>Ascomycota</taxon>
        <taxon>Pezizomycotina</taxon>
        <taxon>Sordariomycetes</taxon>
        <taxon>Sordariomycetidae</taxon>
        <taxon>Ophiostomatales</taxon>
        <taxon>Ophiostomataceae</taxon>
        <taxon>Sporothrix</taxon>
    </lineage>
</organism>
<dbReference type="RefSeq" id="XP_040622438.1">
    <property type="nucleotide sequence ID" value="XM_040763764.1"/>
</dbReference>
<accession>A0A0C2FTR5</accession>
<dbReference type="GO" id="GO:0005829">
    <property type="term" value="C:cytosol"/>
    <property type="evidence" value="ECO:0007669"/>
    <property type="project" value="TreeGrafter"/>
</dbReference>
<feature type="region of interest" description="Disordered" evidence="4">
    <location>
        <begin position="331"/>
        <end position="463"/>
    </location>
</feature>
<dbReference type="InterPro" id="IPR027038">
    <property type="entry name" value="RanGap"/>
</dbReference>
<dbReference type="GO" id="GO:0006913">
    <property type="term" value="P:nucleocytoplasmic transport"/>
    <property type="evidence" value="ECO:0007669"/>
    <property type="project" value="TreeGrafter"/>
</dbReference>
<name>A0A0C2FTR5_9PEZI</name>
<feature type="region of interest" description="Disordered" evidence="4">
    <location>
        <begin position="33"/>
        <end position="144"/>
    </location>
</feature>
<feature type="region of interest" description="Disordered" evidence="4">
    <location>
        <begin position="260"/>
        <end position="282"/>
    </location>
</feature>
<dbReference type="SMART" id="SM00368">
    <property type="entry name" value="LRR_RI"/>
    <property type="match status" value="5"/>
</dbReference>
<proteinExistence type="predicted"/>
<feature type="compositionally biased region" description="Low complexity" evidence="4">
    <location>
        <begin position="444"/>
        <end position="455"/>
    </location>
</feature>
<feature type="region of interest" description="Disordered" evidence="4">
    <location>
        <begin position="1314"/>
        <end position="1353"/>
    </location>
</feature>